<dbReference type="Proteomes" id="UP001501509">
    <property type="component" value="Unassembled WGS sequence"/>
</dbReference>
<comment type="caution">
    <text evidence="1">The sequence shown here is derived from an EMBL/GenBank/DDBJ whole genome shotgun (WGS) entry which is preliminary data.</text>
</comment>
<dbReference type="EMBL" id="BAAATD010000009">
    <property type="protein sequence ID" value="GAA2618592.1"/>
    <property type="molecule type" value="Genomic_DNA"/>
</dbReference>
<gene>
    <name evidence="1" type="ORF">GCM10010411_62570</name>
</gene>
<evidence type="ECO:0000313" key="2">
    <source>
        <dbReference type="Proteomes" id="UP001501509"/>
    </source>
</evidence>
<reference evidence="2" key="1">
    <citation type="journal article" date="2019" name="Int. J. Syst. Evol. Microbiol.">
        <title>The Global Catalogue of Microorganisms (GCM) 10K type strain sequencing project: providing services to taxonomists for standard genome sequencing and annotation.</title>
        <authorList>
            <consortium name="The Broad Institute Genomics Platform"/>
            <consortium name="The Broad Institute Genome Sequencing Center for Infectious Disease"/>
            <person name="Wu L."/>
            <person name="Ma J."/>
        </authorList>
    </citation>
    <scope>NUCLEOTIDE SEQUENCE [LARGE SCALE GENOMIC DNA]</scope>
    <source>
        <strain evidence="2">JCM 6833</strain>
    </source>
</reference>
<proteinExistence type="predicted"/>
<evidence type="ECO:0000313" key="1">
    <source>
        <dbReference type="EMBL" id="GAA2618592.1"/>
    </source>
</evidence>
<keyword evidence="2" id="KW-1185">Reference proteome</keyword>
<accession>A0ABP6CKG9</accession>
<sequence length="104" mass="11161">MGMDARRSGDTPRETDLRRAQIWALSQALKSHGYESEIAESDPILDVPAVSGPPVRVRCEHRSVCGGELWFFHAGGTPVAPAGAAYMQDVIVAVKGKLASQDGR</sequence>
<organism evidence="1 2">
    <name type="scientific">Actinomadura fulvescens</name>
    <dbReference type="NCBI Taxonomy" id="46160"/>
    <lineage>
        <taxon>Bacteria</taxon>
        <taxon>Bacillati</taxon>
        <taxon>Actinomycetota</taxon>
        <taxon>Actinomycetes</taxon>
        <taxon>Streptosporangiales</taxon>
        <taxon>Thermomonosporaceae</taxon>
        <taxon>Actinomadura</taxon>
    </lineage>
</organism>
<protein>
    <submittedName>
        <fullName evidence="1">Uncharacterized protein</fullName>
    </submittedName>
</protein>
<name>A0ABP6CKG9_9ACTN</name>